<gene>
    <name evidence="1" type="ORF">YBT1518_13380</name>
</gene>
<name>A0A9W3KBU6_BACTU</name>
<dbReference type="Proteomes" id="UP000018566">
    <property type="component" value="Chromosome"/>
</dbReference>
<dbReference type="AlphaFoldDB" id="A0A9W3KBU6"/>
<sequence length="70" mass="7759">MKNLTRIGVRSLETGKIICSFCSMGNSRGTTAILISKLLTMMMKVMKNEVTRRDSMRNKKKGLAVVPAVL</sequence>
<proteinExistence type="predicted"/>
<reference evidence="1 2" key="1">
    <citation type="submission" date="2013-05" db="EMBL/GenBank/DDBJ databases">
        <title>Complete genome sequence of Bacillus thuringiensis YBT-1518, a typical strain with high toxicity to nematode.</title>
        <authorList>
            <person name="Wang P."/>
            <person name="Zhang C."/>
            <person name="Guo M."/>
            <person name="Guo S."/>
            <person name="Zhu Y."/>
            <person name="Zheng J."/>
            <person name="Zhu L."/>
            <person name="Ruan L."/>
            <person name="Peng D."/>
            <person name="Sun M."/>
        </authorList>
    </citation>
    <scope>NUCLEOTIDE SEQUENCE [LARGE SCALE GENOMIC DNA]</scope>
    <source>
        <strain evidence="1 2">YBT-1518</strain>
    </source>
</reference>
<protein>
    <submittedName>
        <fullName evidence="1">Uncharacterized protein</fullName>
    </submittedName>
</protein>
<dbReference type="EMBL" id="CP005935">
    <property type="protein sequence ID" value="AHA71853.1"/>
    <property type="molecule type" value="Genomic_DNA"/>
</dbReference>
<organism evidence="1 2">
    <name type="scientific">Bacillus thuringiensis YBT-1518</name>
    <dbReference type="NCBI Taxonomy" id="529122"/>
    <lineage>
        <taxon>Bacteria</taxon>
        <taxon>Bacillati</taxon>
        <taxon>Bacillota</taxon>
        <taxon>Bacilli</taxon>
        <taxon>Bacillales</taxon>
        <taxon>Bacillaceae</taxon>
        <taxon>Bacillus</taxon>
        <taxon>Bacillus cereus group</taxon>
    </lineage>
</organism>
<evidence type="ECO:0000313" key="1">
    <source>
        <dbReference type="EMBL" id="AHA71853.1"/>
    </source>
</evidence>
<accession>A0A9W3KBU6</accession>
<dbReference type="KEGG" id="bthu:YBT1518_13380"/>
<evidence type="ECO:0000313" key="2">
    <source>
        <dbReference type="Proteomes" id="UP000018566"/>
    </source>
</evidence>